<protein>
    <submittedName>
        <fullName evidence="1">Uncharacterized protein</fullName>
    </submittedName>
</protein>
<reference evidence="1" key="1">
    <citation type="submission" date="2022-07" db="EMBL/GenBank/DDBJ databases">
        <authorList>
            <person name="Macas J."/>
            <person name="Novak P."/>
            <person name="Neumann P."/>
        </authorList>
    </citation>
    <scope>NUCLEOTIDE SEQUENCE</scope>
</reference>
<sequence length="120" mass="12539">MDATCSAPVLEDVTAPAPGGYDVTELDVNVNDITSIDVNIATICSNSAPIFLADVTNIDANANYVSAIDVIANEDLLKTPAYVCVAPVQLAMVDIHELDSPVAKVDSAMVESGRQTVCEV</sequence>
<evidence type="ECO:0000313" key="2">
    <source>
        <dbReference type="Proteomes" id="UP001152484"/>
    </source>
</evidence>
<proteinExistence type="predicted"/>
<dbReference type="EMBL" id="CAMAPE010000060">
    <property type="protein sequence ID" value="CAH9113066.1"/>
    <property type="molecule type" value="Genomic_DNA"/>
</dbReference>
<accession>A0A9P1EK59</accession>
<dbReference type="AlphaFoldDB" id="A0A9P1EK59"/>
<evidence type="ECO:0000313" key="1">
    <source>
        <dbReference type="EMBL" id="CAH9113066.1"/>
    </source>
</evidence>
<dbReference type="Proteomes" id="UP001152484">
    <property type="component" value="Unassembled WGS sequence"/>
</dbReference>
<keyword evidence="2" id="KW-1185">Reference proteome</keyword>
<gene>
    <name evidence="1" type="ORF">CEURO_LOCUS19863</name>
</gene>
<name>A0A9P1EK59_CUSEU</name>
<organism evidence="1 2">
    <name type="scientific">Cuscuta europaea</name>
    <name type="common">European dodder</name>
    <dbReference type="NCBI Taxonomy" id="41803"/>
    <lineage>
        <taxon>Eukaryota</taxon>
        <taxon>Viridiplantae</taxon>
        <taxon>Streptophyta</taxon>
        <taxon>Embryophyta</taxon>
        <taxon>Tracheophyta</taxon>
        <taxon>Spermatophyta</taxon>
        <taxon>Magnoliopsida</taxon>
        <taxon>eudicotyledons</taxon>
        <taxon>Gunneridae</taxon>
        <taxon>Pentapetalae</taxon>
        <taxon>asterids</taxon>
        <taxon>lamiids</taxon>
        <taxon>Solanales</taxon>
        <taxon>Convolvulaceae</taxon>
        <taxon>Cuscuteae</taxon>
        <taxon>Cuscuta</taxon>
        <taxon>Cuscuta subgen. Cuscuta</taxon>
    </lineage>
</organism>
<comment type="caution">
    <text evidence="1">The sequence shown here is derived from an EMBL/GenBank/DDBJ whole genome shotgun (WGS) entry which is preliminary data.</text>
</comment>